<dbReference type="GO" id="GO:0006281">
    <property type="term" value="P:DNA repair"/>
    <property type="evidence" value="ECO:0007669"/>
    <property type="project" value="InterPro"/>
</dbReference>
<evidence type="ECO:0000259" key="8">
    <source>
        <dbReference type="Pfam" id="PF17768"/>
    </source>
</evidence>
<dbReference type="PANTHER" id="PTHR30255">
    <property type="entry name" value="SINGLE-STRANDED-DNA-SPECIFIC EXONUCLEASE RECJ"/>
    <property type="match status" value="1"/>
</dbReference>
<dbReference type="Gene3D" id="3.10.310.30">
    <property type="match status" value="1"/>
</dbReference>
<keyword evidence="3" id="KW-0540">Nuclease</keyword>
<dbReference type="EMBL" id="FOKI01000019">
    <property type="protein sequence ID" value="SFB23063.1"/>
    <property type="molecule type" value="Genomic_DNA"/>
</dbReference>
<gene>
    <name evidence="9" type="ORF">SAMN04488528_101942</name>
</gene>
<name>A0A1I0ZFV0_9CLOT</name>
<proteinExistence type="inferred from homology"/>
<evidence type="ECO:0000256" key="1">
    <source>
        <dbReference type="ARBA" id="ARBA00005915"/>
    </source>
</evidence>
<dbReference type="InterPro" id="IPR003156">
    <property type="entry name" value="DHHA1_dom"/>
</dbReference>
<dbReference type="InterPro" id="IPR004610">
    <property type="entry name" value="RecJ"/>
</dbReference>
<keyword evidence="5 9" id="KW-0269">Exonuclease</keyword>
<protein>
    <recommendedName>
        <fullName evidence="2">Single-stranded-DNA-specific exonuclease RecJ</fullName>
    </recommendedName>
</protein>
<dbReference type="InterPro" id="IPR038763">
    <property type="entry name" value="DHH_sf"/>
</dbReference>
<keyword evidence="10" id="KW-1185">Reference proteome</keyword>
<dbReference type="GO" id="GO:0003676">
    <property type="term" value="F:nucleic acid binding"/>
    <property type="evidence" value="ECO:0007669"/>
    <property type="project" value="InterPro"/>
</dbReference>
<organism evidence="9 10">
    <name type="scientific">Clostridium frigidicarnis</name>
    <dbReference type="NCBI Taxonomy" id="84698"/>
    <lineage>
        <taxon>Bacteria</taxon>
        <taxon>Bacillati</taxon>
        <taxon>Bacillota</taxon>
        <taxon>Clostridia</taxon>
        <taxon>Eubacteriales</taxon>
        <taxon>Clostridiaceae</taxon>
        <taxon>Clostridium</taxon>
    </lineage>
</organism>
<dbReference type="Pfam" id="PF17768">
    <property type="entry name" value="RecJ_OB"/>
    <property type="match status" value="1"/>
</dbReference>
<evidence type="ECO:0000313" key="9">
    <source>
        <dbReference type="EMBL" id="SFB23063.1"/>
    </source>
</evidence>
<dbReference type="Proteomes" id="UP000198619">
    <property type="component" value="Unassembled WGS sequence"/>
</dbReference>
<dbReference type="RefSeq" id="WP_090041796.1">
    <property type="nucleotide sequence ID" value="NZ_FOKI01000019.1"/>
</dbReference>
<keyword evidence="4" id="KW-0378">Hydrolase</keyword>
<dbReference type="Pfam" id="PF02272">
    <property type="entry name" value="DHHA1"/>
    <property type="match status" value="1"/>
</dbReference>
<accession>A0A1I0ZFV0</accession>
<dbReference type="InterPro" id="IPR001667">
    <property type="entry name" value="DDH_dom"/>
</dbReference>
<dbReference type="OrthoDB" id="9809852at2"/>
<dbReference type="STRING" id="84698.SAMN04488528_101942"/>
<dbReference type="GO" id="GO:0008409">
    <property type="term" value="F:5'-3' exonuclease activity"/>
    <property type="evidence" value="ECO:0007669"/>
    <property type="project" value="InterPro"/>
</dbReference>
<feature type="domain" description="RecJ OB" evidence="8">
    <location>
        <begin position="459"/>
        <end position="580"/>
    </location>
</feature>
<dbReference type="AlphaFoldDB" id="A0A1I0ZFV0"/>
<feature type="domain" description="DHHA1" evidence="7">
    <location>
        <begin position="353"/>
        <end position="446"/>
    </location>
</feature>
<dbReference type="Pfam" id="PF01368">
    <property type="entry name" value="DHH"/>
    <property type="match status" value="1"/>
</dbReference>
<evidence type="ECO:0000256" key="5">
    <source>
        <dbReference type="ARBA" id="ARBA00022839"/>
    </source>
</evidence>
<dbReference type="GO" id="GO:0006310">
    <property type="term" value="P:DNA recombination"/>
    <property type="evidence" value="ECO:0007669"/>
    <property type="project" value="InterPro"/>
</dbReference>
<evidence type="ECO:0000313" key="10">
    <source>
        <dbReference type="Proteomes" id="UP000198619"/>
    </source>
</evidence>
<reference evidence="9 10" key="1">
    <citation type="submission" date="2016-10" db="EMBL/GenBank/DDBJ databases">
        <authorList>
            <person name="de Groot N.N."/>
        </authorList>
    </citation>
    <scope>NUCLEOTIDE SEQUENCE [LARGE SCALE GENOMIC DNA]</scope>
    <source>
        <strain evidence="9 10">DSM 12271</strain>
    </source>
</reference>
<feature type="domain" description="DDH" evidence="6">
    <location>
        <begin position="77"/>
        <end position="236"/>
    </location>
</feature>
<evidence type="ECO:0000259" key="7">
    <source>
        <dbReference type="Pfam" id="PF02272"/>
    </source>
</evidence>
<sequence>MEKWLVRNVKADYKFYSDALKVDEVIVKLLLNRGIKDLNEAREFINPSMENLNPPYLLKDLDKSVEIMRYSIENKEKILIVGDYDVDGVISTYILYRTLKDVGANVGYHIPHRITEGYGINIDIINRAKEEKVDLIITCDNGIAAIEQINHGKKLGMKVIVTDHHDIPFVENDMGRKLVYPKADAIVNPKRDDCNYPFKKLCGAGVAFKFCQFLYEVLGYKEDKWKELLEFVAIATVCDVVDLTGENRTIVAKGLEGINKSTNYGLNALKNVTSLEDKEIGAYHLGFVIGPCINATGRLETAELSLKLLLSDSHEEAMLYANKLHDLNKERQDMTSLGVEKAIEQVEKEFKEEKVLLLYLPDIHESIAGIIAGRIREKYNSPTFVITNAHDGAKGSGRSIEEYNMFEEMLKCKDIMDKFGGHPMAAGMSLKIENIDKLRMGLNEVCKLSKEDMVPKITIDMALRPEEVSLDLAKNIEILEPFGKSNSKPLFGAKKVKILGLSLMGKNKNFLKLKLKYGENFIDGVMFNKVEEFKGDIENKHGSSSFEQLLNGNLTIEFDIVFNLDVNRFNNRECLQFVIKSFRL</sequence>
<dbReference type="InterPro" id="IPR051673">
    <property type="entry name" value="SSDNA_exonuclease_RecJ"/>
</dbReference>
<dbReference type="PANTHER" id="PTHR30255:SF2">
    <property type="entry name" value="SINGLE-STRANDED-DNA-SPECIFIC EXONUCLEASE RECJ"/>
    <property type="match status" value="1"/>
</dbReference>
<evidence type="ECO:0000256" key="3">
    <source>
        <dbReference type="ARBA" id="ARBA00022722"/>
    </source>
</evidence>
<dbReference type="NCBIfam" id="TIGR00644">
    <property type="entry name" value="recJ"/>
    <property type="match status" value="1"/>
</dbReference>
<dbReference type="Gene3D" id="3.90.1640.30">
    <property type="match status" value="1"/>
</dbReference>
<comment type="similarity">
    <text evidence="1">Belongs to the RecJ family.</text>
</comment>
<dbReference type="SUPFAM" id="SSF64182">
    <property type="entry name" value="DHH phosphoesterases"/>
    <property type="match status" value="1"/>
</dbReference>
<evidence type="ECO:0000259" key="6">
    <source>
        <dbReference type="Pfam" id="PF01368"/>
    </source>
</evidence>
<evidence type="ECO:0000256" key="4">
    <source>
        <dbReference type="ARBA" id="ARBA00022801"/>
    </source>
</evidence>
<evidence type="ECO:0000256" key="2">
    <source>
        <dbReference type="ARBA" id="ARBA00019841"/>
    </source>
</evidence>
<dbReference type="InterPro" id="IPR041122">
    <property type="entry name" value="RecJ_OB"/>
</dbReference>